<dbReference type="InterPro" id="IPR050410">
    <property type="entry name" value="CCR4/nocturin_mRNA_transcr"/>
</dbReference>
<dbReference type="GO" id="GO:0000175">
    <property type="term" value="F:3'-5'-RNA exonuclease activity"/>
    <property type="evidence" value="ECO:0007669"/>
    <property type="project" value="TreeGrafter"/>
</dbReference>
<keyword evidence="3" id="KW-1185">Reference proteome</keyword>
<dbReference type="PANTHER" id="PTHR12121">
    <property type="entry name" value="CARBON CATABOLITE REPRESSOR PROTEIN 4"/>
    <property type="match status" value="1"/>
</dbReference>
<dbReference type="Proteomes" id="UP000295375">
    <property type="component" value="Unassembled WGS sequence"/>
</dbReference>
<organism evidence="2 3">
    <name type="scientific">Permianibacter aggregans</name>
    <dbReference type="NCBI Taxonomy" id="1510150"/>
    <lineage>
        <taxon>Bacteria</taxon>
        <taxon>Pseudomonadati</taxon>
        <taxon>Pseudomonadota</taxon>
        <taxon>Gammaproteobacteria</taxon>
        <taxon>Pseudomonadales</taxon>
        <taxon>Pseudomonadaceae</taxon>
        <taxon>Permianibacter</taxon>
    </lineage>
</organism>
<dbReference type="SUPFAM" id="SSF56219">
    <property type="entry name" value="DNase I-like"/>
    <property type="match status" value="1"/>
</dbReference>
<dbReference type="PANTHER" id="PTHR12121:SF36">
    <property type="entry name" value="ENDONUCLEASE_EXONUCLEASE_PHOSPHATASE DOMAIN-CONTAINING PROTEIN"/>
    <property type="match status" value="1"/>
</dbReference>
<proteinExistence type="predicted"/>
<keyword evidence="2" id="KW-0540">Nuclease</keyword>
<dbReference type="InterPro" id="IPR036691">
    <property type="entry name" value="Endo/exonu/phosph_ase_sf"/>
</dbReference>
<dbReference type="InterPro" id="IPR005135">
    <property type="entry name" value="Endo/exonuclease/phosphatase"/>
</dbReference>
<evidence type="ECO:0000259" key="1">
    <source>
        <dbReference type="Pfam" id="PF03372"/>
    </source>
</evidence>
<sequence length="265" mass="29994">MTELAVMSFNIRYGEAPDAENAWSFRKDAVIAMLAEHRPALLGLQEAMGYQIDTIRNAFPQYGFIGRGHLTGNYSEEHAAILFDQQVLSPLQHDTFWYADTPEIPGSKSWGNKIPRTCSWAQFLWMKTEQTFRVYNSHWDHEQEALREKSAQQLLQQISRQATTKDPVIVLGDFNCGESASAFRQLLTSTELTLQDSYRLLHPNATDVGSFHQFTGARAGEKIDAILVSPHWQVKAAEIISSKFSQRYPSDHFPVTATLSLIQSL</sequence>
<dbReference type="AlphaFoldDB" id="A0A4R6UR58"/>
<reference evidence="2 3" key="1">
    <citation type="submission" date="2019-03" db="EMBL/GenBank/DDBJ databases">
        <title>Genomic Encyclopedia of Type Strains, Phase IV (KMG-IV): sequencing the most valuable type-strain genomes for metagenomic binning, comparative biology and taxonomic classification.</title>
        <authorList>
            <person name="Goeker M."/>
        </authorList>
    </citation>
    <scope>NUCLEOTIDE SEQUENCE [LARGE SCALE GENOMIC DNA]</scope>
    <source>
        <strain evidence="2 3">DSM 103792</strain>
    </source>
</reference>
<dbReference type="RefSeq" id="WP_133589876.1">
    <property type="nucleotide sequence ID" value="NZ_CP037953.1"/>
</dbReference>
<dbReference type="GO" id="GO:0004519">
    <property type="term" value="F:endonuclease activity"/>
    <property type="evidence" value="ECO:0007669"/>
    <property type="project" value="UniProtKB-KW"/>
</dbReference>
<keyword evidence="2" id="KW-0255">Endonuclease</keyword>
<protein>
    <submittedName>
        <fullName evidence="2">Endonuclease/exonuclease/phosphatase family metal-dependent hydrolase</fullName>
    </submittedName>
</protein>
<dbReference type="EMBL" id="SNYM01000006">
    <property type="protein sequence ID" value="TDQ48696.1"/>
    <property type="molecule type" value="Genomic_DNA"/>
</dbReference>
<gene>
    <name evidence="2" type="ORF">EV696_106136</name>
</gene>
<keyword evidence="2" id="KW-0269">Exonuclease</keyword>
<keyword evidence="2" id="KW-0378">Hydrolase</keyword>
<dbReference type="Pfam" id="PF03372">
    <property type="entry name" value="Exo_endo_phos"/>
    <property type="match status" value="1"/>
</dbReference>
<accession>A0A4R6UR58</accession>
<dbReference type="CDD" id="cd09083">
    <property type="entry name" value="EEP-1"/>
    <property type="match status" value="1"/>
</dbReference>
<name>A0A4R6UR58_9GAMM</name>
<dbReference type="Gene3D" id="3.60.10.10">
    <property type="entry name" value="Endonuclease/exonuclease/phosphatase"/>
    <property type="match status" value="1"/>
</dbReference>
<evidence type="ECO:0000313" key="3">
    <source>
        <dbReference type="Proteomes" id="UP000295375"/>
    </source>
</evidence>
<comment type="caution">
    <text evidence="2">The sequence shown here is derived from an EMBL/GenBank/DDBJ whole genome shotgun (WGS) entry which is preliminary data.</text>
</comment>
<evidence type="ECO:0000313" key="2">
    <source>
        <dbReference type="EMBL" id="TDQ48696.1"/>
    </source>
</evidence>
<feature type="domain" description="Endonuclease/exonuclease/phosphatase" evidence="1">
    <location>
        <begin position="7"/>
        <end position="252"/>
    </location>
</feature>
<dbReference type="OrthoDB" id="9793162at2"/>